<reference evidence="2" key="2">
    <citation type="submission" date="2008-12" db="EMBL/GenBank/DDBJ databases">
        <title>Improved gene annotation of the rice (Oryza sativa) genomes.</title>
        <authorList>
            <person name="Wang J."/>
            <person name="Li R."/>
            <person name="Fan W."/>
            <person name="Huang Q."/>
            <person name="Zhang J."/>
            <person name="Zhou Y."/>
            <person name="Hu Y."/>
            <person name="Zi S."/>
            <person name="Li J."/>
            <person name="Ni P."/>
            <person name="Zheng H."/>
            <person name="Zhang Y."/>
            <person name="Zhao M."/>
            <person name="Hao Q."/>
            <person name="McDermott J."/>
            <person name="Samudrala R."/>
            <person name="Kristiansen K."/>
            <person name="Wong G.K.-S."/>
        </authorList>
    </citation>
    <scope>NUCLEOTIDE SEQUENCE</scope>
</reference>
<dbReference type="EMBL" id="CM000138">
    <property type="protein sequence ID" value="EEE54592.1"/>
    <property type="molecule type" value="Genomic_DNA"/>
</dbReference>
<dbReference type="OMA" id="PIRRCHS"/>
<dbReference type="Proteomes" id="UP000007752">
    <property type="component" value="Chromosome 1"/>
</dbReference>
<protein>
    <submittedName>
        <fullName evidence="2">Uncharacterized protein</fullName>
    </submittedName>
</protein>
<proteinExistence type="predicted"/>
<dbReference type="HOGENOM" id="CLU_1698418_0_0_1"/>
<gene>
    <name evidence="2" type="ORF">OsJ_01806</name>
</gene>
<accession>A0A8J8XDZ9</accession>
<feature type="region of interest" description="Disordered" evidence="1">
    <location>
        <begin position="1"/>
        <end position="86"/>
    </location>
</feature>
<evidence type="ECO:0000313" key="2">
    <source>
        <dbReference type="EMBL" id="EEE54592.1"/>
    </source>
</evidence>
<dbReference type="Gramene" id="Os06t0626466-01">
    <property type="protein sequence ID" value="Os06t0626466-01"/>
    <property type="gene ID" value="Os06g0626466"/>
</dbReference>
<name>A0A8J8XDZ9_ORYSJ</name>
<dbReference type="AlphaFoldDB" id="A0A8J8XDZ9"/>
<reference evidence="2" key="1">
    <citation type="journal article" date="2005" name="PLoS Biol.">
        <title>The genomes of Oryza sativa: a history of duplications.</title>
        <authorList>
            <person name="Yu J."/>
            <person name="Wang J."/>
            <person name="Lin W."/>
            <person name="Li S."/>
            <person name="Li H."/>
            <person name="Zhou J."/>
            <person name="Ni P."/>
            <person name="Dong W."/>
            <person name="Hu S."/>
            <person name="Zeng C."/>
            <person name="Zhang J."/>
            <person name="Zhang Y."/>
            <person name="Li R."/>
            <person name="Xu Z."/>
            <person name="Li S."/>
            <person name="Li X."/>
            <person name="Zheng H."/>
            <person name="Cong L."/>
            <person name="Lin L."/>
            <person name="Yin J."/>
            <person name="Geng J."/>
            <person name="Li G."/>
            <person name="Shi J."/>
            <person name="Liu J."/>
            <person name="Lv H."/>
            <person name="Li J."/>
            <person name="Wang J."/>
            <person name="Deng Y."/>
            <person name="Ran L."/>
            <person name="Shi X."/>
            <person name="Wang X."/>
            <person name="Wu Q."/>
            <person name="Li C."/>
            <person name="Ren X."/>
            <person name="Wang J."/>
            <person name="Wang X."/>
            <person name="Li D."/>
            <person name="Liu D."/>
            <person name="Zhang X."/>
            <person name="Ji Z."/>
            <person name="Zhao W."/>
            <person name="Sun Y."/>
            <person name="Zhang Z."/>
            <person name="Bao J."/>
            <person name="Han Y."/>
            <person name="Dong L."/>
            <person name="Ji J."/>
            <person name="Chen P."/>
            <person name="Wu S."/>
            <person name="Liu J."/>
            <person name="Xiao Y."/>
            <person name="Bu D."/>
            <person name="Tan J."/>
            <person name="Yang L."/>
            <person name="Ye C."/>
            <person name="Zhang J."/>
            <person name="Xu J."/>
            <person name="Zhou Y."/>
            <person name="Yu Y."/>
            <person name="Zhang B."/>
            <person name="Zhuang S."/>
            <person name="Wei H."/>
            <person name="Liu B."/>
            <person name="Lei M."/>
            <person name="Yu H."/>
            <person name="Li Y."/>
            <person name="Xu H."/>
            <person name="Wei S."/>
            <person name="He X."/>
            <person name="Fang L."/>
            <person name="Zhang Z."/>
            <person name="Zhang Y."/>
            <person name="Huang X."/>
            <person name="Su Z."/>
            <person name="Tong W."/>
            <person name="Li J."/>
            <person name="Tong Z."/>
            <person name="Li S."/>
            <person name="Ye J."/>
            <person name="Wang L."/>
            <person name="Fang L."/>
            <person name="Lei T."/>
            <person name="Chen C."/>
            <person name="Chen H."/>
            <person name="Xu Z."/>
            <person name="Li H."/>
            <person name="Huang H."/>
            <person name="Zhang F."/>
            <person name="Xu H."/>
            <person name="Li N."/>
            <person name="Zhao C."/>
            <person name="Li S."/>
            <person name="Dong L."/>
            <person name="Huang Y."/>
            <person name="Li L."/>
            <person name="Xi Y."/>
            <person name="Qi Q."/>
            <person name="Li W."/>
            <person name="Zhang B."/>
            <person name="Hu W."/>
            <person name="Zhang Y."/>
            <person name="Tian X."/>
            <person name="Jiao Y."/>
            <person name="Liang X."/>
            <person name="Jin J."/>
            <person name="Gao L."/>
            <person name="Zheng W."/>
            <person name="Hao B."/>
            <person name="Liu S."/>
            <person name="Wang W."/>
            <person name="Yuan L."/>
            <person name="Cao M."/>
            <person name="McDermott J."/>
            <person name="Samudrala R."/>
            <person name="Wang J."/>
            <person name="Wong G.K."/>
            <person name="Yang H."/>
        </authorList>
    </citation>
    <scope>NUCLEOTIDE SEQUENCE [LARGE SCALE GENOMIC DNA]</scope>
</reference>
<feature type="compositionally biased region" description="Pro residues" evidence="1">
    <location>
        <begin position="59"/>
        <end position="77"/>
    </location>
</feature>
<sequence length="155" mass="17268">MRRLRSSTRADFARFSSSSPCVLKPHPRRTSVAAPPHPRRRRRRRILLLLHRRGRSRPQPHPPPPPPPPSSPPPRPASSPSAAAGADVLPIRRCHSPCRHRRRCLCCHAPLPISCHAAVLGQCAYTLGAEQQEGISTSLRRTGRSFTISHKGFSW</sequence>
<evidence type="ECO:0000256" key="1">
    <source>
        <dbReference type="SAM" id="MobiDB-lite"/>
    </source>
</evidence>
<feature type="compositionally biased region" description="Basic residues" evidence="1">
    <location>
        <begin position="37"/>
        <end position="58"/>
    </location>
</feature>
<organism evidence="2">
    <name type="scientific">Oryza sativa subsp. japonica</name>
    <name type="common">Rice</name>
    <dbReference type="NCBI Taxonomy" id="39947"/>
    <lineage>
        <taxon>Eukaryota</taxon>
        <taxon>Viridiplantae</taxon>
        <taxon>Streptophyta</taxon>
        <taxon>Embryophyta</taxon>
        <taxon>Tracheophyta</taxon>
        <taxon>Spermatophyta</taxon>
        <taxon>Magnoliopsida</taxon>
        <taxon>Liliopsida</taxon>
        <taxon>Poales</taxon>
        <taxon>Poaceae</taxon>
        <taxon>BOP clade</taxon>
        <taxon>Oryzoideae</taxon>
        <taxon>Oryzeae</taxon>
        <taxon>Oryzinae</taxon>
        <taxon>Oryza</taxon>
        <taxon>Oryza sativa</taxon>
    </lineage>
</organism>